<feature type="chain" id="PRO_5041367490" evidence="3">
    <location>
        <begin position="22"/>
        <end position="170"/>
    </location>
</feature>
<dbReference type="PANTHER" id="PTHR36854:SF1">
    <property type="entry name" value="TRANSMEMBRANE PROTEIN"/>
    <property type="match status" value="1"/>
</dbReference>
<accession>A0AA39Y2F9</accession>
<feature type="transmembrane region" description="Helical" evidence="2">
    <location>
        <begin position="90"/>
        <end position="108"/>
    </location>
</feature>
<dbReference type="PANTHER" id="PTHR36854">
    <property type="entry name" value="CHROMOSOME 9, WHOLE GENOME SHOTGUN SEQUENCE"/>
    <property type="match status" value="1"/>
</dbReference>
<evidence type="ECO:0000313" key="5">
    <source>
        <dbReference type="Proteomes" id="UP001174936"/>
    </source>
</evidence>
<organism evidence="4 5">
    <name type="scientific">Cercophora newfieldiana</name>
    <dbReference type="NCBI Taxonomy" id="92897"/>
    <lineage>
        <taxon>Eukaryota</taxon>
        <taxon>Fungi</taxon>
        <taxon>Dikarya</taxon>
        <taxon>Ascomycota</taxon>
        <taxon>Pezizomycotina</taxon>
        <taxon>Sordariomycetes</taxon>
        <taxon>Sordariomycetidae</taxon>
        <taxon>Sordariales</taxon>
        <taxon>Lasiosphaeriaceae</taxon>
        <taxon>Cercophora</taxon>
    </lineage>
</organism>
<evidence type="ECO:0000313" key="4">
    <source>
        <dbReference type="EMBL" id="KAK0644200.1"/>
    </source>
</evidence>
<proteinExistence type="predicted"/>
<protein>
    <submittedName>
        <fullName evidence="4">Uncharacterized protein</fullName>
    </submittedName>
</protein>
<dbReference type="AlphaFoldDB" id="A0AA39Y2F9"/>
<feature type="region of interest" description="Disordered" evidence="1">
    <location>
        <begin position="132"/>
        <end position="170"/>
    </location>
</feature>
<keyword evidence="2" id="KW-0472">Membrane</keyword>
<keyword evidence="3" id="KW-0732">Signal</keyword>
<name>A0AA39Y2F9_9PEZI</name>
<sequence length="170" mass="18106">MTRIHPLLLFLLTILIPLSIAANPPTFYCKCTCLTNFTIIKLAPLPTADDICTQCKRTYCLNYNLPICKDIEESQIKADCFQRDSVKDRFIVWAFILGTAGLLGWAGIRRLVELREQNKGGGLFGVLGGGGSSGAEGGRGTGLFGRGRPGGQAGAYSPLDDPRGGGGRAG</sequence>
<evidence type="ECO:0000256" key="2">
    <source>
        <dbReference type="SAM" id="Phobius"/>
    </source>
</evidence>
<dbReference type="Proteomes" id="UP001174936">
    <property type="component" value="Unassembled WGS sequence"/>
</dbReference>
<feature type="signal peptide" evidence="3">
    <location>
        <begin position="1"/>
        <end position="21"/>
    </location>
</feature>
<feature type="compositionally biased region" description="Gly residues" evidence="1">
    <location>
        <begin position="132"/>
        <end position="153"/>
    </location>
</feature>
<evidence type="ECO:0000256" key="3">
    <source>
        <dbReference type="SAM" id="SignalP"/>
    </source>
</evidence>
<evidence type="ECO:0000256" key="1">
    <source>
        <dbReference type="SAM" id="MobiDB-lite"/>
    </source>
</evidence>
<dbReference type="EMBL" id="JAULSV010000005">
    <property type="protein sequence ID" value="KAK0644200.1"/>
    <property type="molecule type" value="Genomic_DNA"/>
</dbReference>
<keyword evidence="2" id="KW-1133">Transmembrane helix</keyword>
<keyword evidence="5" id="KW-1185">Reference proteome</keyword>
<comment type="caution">
    <text evidence="4">The sequence shown here is derived from an EMBL/GenBank/DDBJ whole genome shotgun (WGS) entry which is preliminary data.</text>
</comment>
<keyword evidence="2" id="KW-0812">Transmembrane</keyword>
<reference evidence="4" key="1">
    <citation type="submission" date="2023-06" db="EMBL/GenBank/DDBJ databases">
        <title>Genome-scale phylogeny and comparative genomics of the fungal order Sordariales.</title>
        <authorList>
            <consortium name="Lawrence Berkeley National Laboratory"/>
            <person name="Hensen N."/>
            <person name="Bonometti L."/>
            <person name="Westerberg I."/>
            <person name="Brannstrom I.O."/>
            <person name="Guillou S."/>
            <person name="Cros-Aarteil S."/>
            <person name="Calhoun S."/>
            <person name="Haridas S."/>
            <person name="Kuo A."/>
            <person name="Mondo S."/>
            <person name="Pangilinan J."/>
            <person name="Riley R."/>
            <person name="Labutti K."/>
            <person name="Andreopoulos B."/>
            <person name="Lipzen A."/>
            <person name="Chen C."/>
            <person name="Yanf M."/>
            <person name="Daum C."/>
            <person name="Ng V."/>
            <person name="Clum A."/>
            <person name="Steindorff A."/>
            <person name="Ohm R."/>
            <person name="Martin F."/>
            <person name="Silar P."/>
            <person name="Natvig D."/>
            <person name="Lalanne C."/>
            <person name="Gautier V."/>
            <person name="Ament-Velasquez S.L."/>
            <person name="Kruys A."/>
            <person name="Hutchinson M.I."/>
            <person name="Powell A.J."/>
            <person name="Barry K."/>
            <person name="Miller A.N."/>
            <person name="Grigoriev I.V."/>
            <person name="Debuchy R."/>
            <person name="Gladieux P."/>
            <person name="Thoren M.H."/>
            <person name="Johannesson H."/>
        </authorList>
    </citation>
    <scope>NUCLEOTIDE SEQUENCE</scope>
    <source>
        <strain evidence="4">SMH2532-1</strain>
    </source>
</reference>
<gene>
    <name evidence="4" type="ORF">B0T16DRAFT_447924</name>
</gene>